<comment type="caution">
    <text evidence="1">The sequence shown here is derived from an EMBL/GenBank/DDBJ whole genome shotgun (WGS) entry which is preliminary data.</text>
</comment>
<sequence>LQRRIVASQHLTSDKVRLVYKAAAAQSAEKSQGQVGQILCHR</sequence>
<keyword evidence="2" id="KW-1185">Reference proteome</keyword>
<dbReference type="EMBL" id="LWDX02065287">
    <property type="protein sequence ID" value="OEL15843.1"/>
    <property type="molecule type" value="Genomic_DNA"/>
</dbReference>
<name>A0A1E5USK1_9POAL</name>
<evidence type="ECO:0000313" key="1">
    <source>
        <dbReference type="EMBL" id="OEL15843.1"/>
    </source>
</evidence>
<accession>A0A1E5USK1</accession>
<organism evidence="1 2">
    <name type="scientific">Dichanthelium oligosanthes</name>
    <dbReference type="NCBI Taxonomy" id="888268"/>
    <lineage>
        <taxon>Eukaryota</taxon>
        <taxon>Viridiplantae</taxon>
        <taxon>Streptophyta</taxon>
        <taxon>Embryophyta</taxon>
        <taxon>Tracheophyta</taxon>
        <taxon>Spermatophyta</taxon>
        <taxon>Magnoliopsida</taxon>
        <taxon>Liliopsida</taxon>
        <taxon>Poales</taxon>
        <taxon>Poaceae</taxon>
        <taxon>PACMAD clade</taxon>
        <taxon>Panicoideae</taxon>
        <taxon>Panicodae</taxon>
        <taxon>Paniceae</taxon>
        <taxon>Dichantheliinae</taxon>
        <taxon>Dichanthelium</taxon>
    </lineage>
</organism>
<protein>
    <submittedName>
        <fullName evidence="1">Uncharacterized protein</fullName>
    </submittedName>
</protein>
<feature type="non-terminal residue" evidence="1">
    <location>
        <position position="1"/>
    </location>
</feature>
<reference evidence="1 2" key="1">
    <citation type="submission" date="2016-09" db="EMBL/GenBank/DDBJ databases">
        <title>The draft genome of Dichanthelium oligosanthes: A C3 panicoid grass species.</title>
        <authorList>
            <person name="Studer A.J."/>
            <person name="Schnable J.C."/>
            <person name="Brutnell T.P."/>
        </authorList>
    </citation>
    <scope>NUCLEOTIDE SEQUENCE [LARGE SCALE GENOMIC DNA]</scope>
    <source>
        <strain evidence="2">cv. Kellogg 1175</strain>
        <tissue evidence="1">Leaf</tissue>
    </source>
</reference>
<proteinExistence type="predicted"/>
<dbReference type="Proteomes" id="UP000095767">
    <property type="component" value="Unassembled WGS sequence"/>
</dbReference>
<gene>
    <name evidence="1" type="ORF">BAE44_0023139</name>
</gene>
<evidence type="ECO:0000313" key="2">
    <source>
        <dbReference type="Proteomes" id="UP000095767"/>
    </source>
</evidence>
<dbReference type="AlphaFoldDB" id="A0A1E5USK1"/>